<evidence type="ECO:0000256" key="5">
    <source>
        <dbReference type="RuleBase" id="RU361267"/>
    </source>
</evidence>
<keyword evidence="3 5" id="KW-0808">Transferase</keyword>
<evidence type="ECO:0000256" key="2">
    <source>
        <dbReference type="ARBA" id="ARBA00008655"/>
    </source>
</evidence>
<keyword evidence="6" id="KW-0472">Membrane</keyword>
<keyword evidence="6" id="KW-0812">Transmembrane</keyword>
<dbReference type="EMBL" id="GBRD01008483">
    <property type="protein sequence ID" value="JAG57338.1"/>
    <property type="molecule type" value="Transcribed_RNA"/>
</dbReference>
<protein>
    <recommendedName>
        <fullName evidence="5">1-acyl-sn-glycerol-3-phosphate acyltransferase</fullName>
        <ecNumber evidence="5">2.3.1.51</ecNumber>
    </recommendedName>
</protein>
<comment type="similarity">
    <text evidence="2 5">Belongs to the 1-acyl-sn-glycerol-3-phosphate acyltransferase family.</text>
</comment>
<evidence type="ECO:0000313" key="13">
    <source>
        <dbReference type="EMBL" id="JAQ13369.1"/>
    </source>
</evidence>
<dbReference type="EMBL" id="GBHO01025021">
    <property type="protein sequence ID" value="JAG18583.1"/>
    <property type="molecule type" value="Transcribed_RNA"/>
</dbReference>
<evidence type="ECO:0000313" key="11">
    <source>
        <dbReference type="EMBL" id="JAQ03470.1"/>
    </source>
</evidence>
<dbReference type="EMBL" id="GBRD01008482">
    <property type="protein sequence ID" value="JAG57339.1"/>
    <property type="molecule type" value="Transcribed_RNA"/>
</dbReference>
<reference evidence="8" key="1">
    <citation type="journal article" date="2014" name="PLoS ONE">
        <title>Transcriptome-Based Identification of ABC Transporters in the Western Tarnished Plant Bug Lygus hesperus.</title>
        <authorList>
            <person name="Hull J.J."/>
            <person name="Chaney K."/>
            <person name="Geib S.M."/>
            <person name="Fabrick J.A."/>
            <person name="Brent C.S."/>
            <person name="Walsh D."/>
            <person name="Lavine L.C."/>
        </authorList>
    </citation>
    <scope>NUCLEOTIDE SEQUENCE</scope>
</reference>
<evidence type="ECO:0000256" key="4">
    <source>
        <dbReference type="ARBA" id="ARBA00023315"/>
    </source>
</evidence>
<dbReference type="EMBL" id="GDHC01004047">
    <property type="protein sequence ID" value="JAQ14582.1"/>
    <property type="molecule type" value="Transcribed_RNA"/>
</dbReference>
<dbReference type="Pfam" id="PF01553">
    <property type="entry name" value="Acyltransferase"/>
    <property type="match status" value="1"/>
</dbReference>
<feature type="domain" description="Phospholipid/glycerol acyltransferase" evidence="7">
    <location>
        <begin position="89"/>
        <end position="206"/>
    </location>
</feature>
<organism evidence="8">
    <name type="scientific">Lygus hesperus</name>
    <name type="common">Western plant bug</name>
    <dbReference type="NCBI Taxonomy" id="30085"/>
    <lineage>
        <taxon>Eukaryota</taxon>
        <taxon>Metazoa</taxon>
        <taxon>Ecdysozoa</taxon>
        <taxon>Arthropoda</taxon>
        <taxon>Hexapoda</taxon>
        <taxon>Insecta</taxon>
        <taxon>Pterygota</taxon>
        <taxon>Neoptera</taxon>
        <taxon>Paraneoptera</taxon>
        <taxon>Hemiptera</taxon>
        <taxon>Heteroptera</taxon>
        <taxon>Panheteroptera</taxon>
        <taxon>Cimicomorpha</taxon>
        <taxon>Miridae</taxon>
        <taxon>Mirini</taxon>
        <taxon>Lygus</taxon>
    </lineage>
</organism>
<dbReference type="EMBL" id="GDHC01005260">
    <property type="protein sequence ID" value="JAQ13369.1"/>
    <property type="molecule type" value="Transcribed_RNA"/>
</dbReference>
<feature type="transmembrane region" description="Helical" evidence="6">
    <location>
        <begin position="30"/>
        <end position="49"/>
    </location>
</feature>
<dbReference type="EC" id="2.3.1.51" evidence="5"/>
<evidence type="ECO:0000313" key="8">
    <source>
        <dbReference type="EMBL" id="JAG18583.1"/>
    </source>
</evidence>
<comment type="catalytic activity">
    <reaction evidence="5">
        <text>a 1-acyl-sn-glycero-3-phosphate + an acyl-CoA = a 1,2-diacyl-sn-glycero-3-phosphate + CoA</text>
        <dbReference type="Rhea" id="RHEA:19709"/>
        <dbReference type="ChEBI" id="CHEBI:57287"/>
        <dbReference type="ChEBI" id="CHEBI:57970"/>
        <dbReference type="ChEBI" id="CHEBI:58342"/>
        <dbReference type="ChEBI" id="CHEBI:58608"/>
        <dbReference type="EC" id="2.3.1.51"/>
    </reaction>
</comment>
<dbReference type="GO" id="GO:0005783">
    <property type="term" value="C:endoplasmic reticulum"/>
    <property type="evidence" value="ECO:0007669"/>
    <property type="project" value="TreeGrafter"/>
</dbReference>
<keyword evidence="4 5" id="KW-0012">Acyltransferase</keyword>
<keyword evidence="5" id="KW-0444">Lipid biosynthesis</keyword>
<dbReference type="PANTHER" id="PTHR10434:SF11">
    <property type="entry name" value="1-ACYL-SN-GLYCEROL-3-PHOSPHATE ACYLTRANSFERASE"/>
    <property type="match status" value="1"/>
</dbReference>
<sequence>MAVLLLCTMLVIVAIFYNHSRIFRYYTKMALFMLGSMVSATIFIPFMVLKPRDSRNALLPAWGCRQIAKVLGLKFVVHGHKNIVQEDGAVVFINHQSLIDLIVLAELWPIMERCTVISKQEIFYLWPFGLASWLWGTVFINRGRAKDAQETVNQTSKSINTRKSKILMFPEGTRHGGDNLLPFKKGGFHIAVECQSKIQPVVVSQYAFLDYESLTFDSGSVEISILPPIETEGLTKEDLPALMEKTYNIMNTEYNKLSGFDKTSRVETD</sequence>
<dbReference type="PANTHER" id="PTHR10434">
    <property type="entry name" value="1-ACYL-SN-GLYCEROL-3-PHOSPHATE ACYLTRANSFERASE"/>
    <property type="match status" value="1"/>
</dbReference>
<dbReference type="GO" id="GO:0003841">
    <property type="term" value="F:1-acylglycerol-3-phosphate O-acyltransferase activity"/>
    <property type="evidence" value="ECO:0007669"/>
    <property type="project" value="UniProtKB-UniRule"/>
</dbReference>
<comment type="pathway">
    <text evidence="1">Phospholipid metabolism; CDP-diacylglycerol biosynthesis; CDP-diacylglycerol from sn-glycerol 3-phosphate: step 2/3.</text>
</comment>
<evidence type="ECO:0000256" key="1">
    <source>
        <dbReference type="ARBA" id="ARBA00004728"/>
    </source>
</evidence>
<evidence type="ECO:0000313" key="14">
    <source>
        <dbReference type="EMBL" id="JAQ14582.1"/>
    </source>
</evidence>
<comment type="domain">
    <text evidence="5">The HXXXXD motif is essential for acyltransferase activity and may constitute the binding site for the phosphate moiety of the glycerol-3-phosphate.</text>
</comment>
<dbReference type="InterPro" id="IPR004552">
    <property type="entry name" value="AGP_acyltrans"/>
</dbReference>
<keyword evidence="5" id="KW-0594">Phospholipid biosynthesis</keyword>
<reference evidence="10" key="3">
    <citation type="submission" date="2014-09" db="EMBL/GenBank/DDBJ databases">
        <authorList>
            <person name="Magalhaes I.L.F."/>
            <person name="Oliveira U."/>
            <person name="Santos F.R."/>
            <person name="Vidigal T.H.D.A."/>
            <person name="Brescovit A.D."/>
            <person name="Santos A.J."/>
        </authorList>
    </citation>
    <scope>NUCLEOTIDE SEQUENCE</scope>
</reference>
<accession>A0A0A9XIG7</accession>
<proteinExistence type="inferred from homology"/>
<dbReference type="NCBIfam" id="TIGR00530">
    <property type="entry name" value="AGP_acyltrn"/>
    <property type="match status" value="1"/>
</dbReference>
<dbReference type="GO" id="GO:0006654">
    <property type="term" value="P:phosphatidic acid biosynthetic process"/>
    <property type="evidence" value="ECO:0007669"/>
    <property type="project" value="TreeGrafter"/>
</dbReference>
<dbReference type="EMBL" id="GDHC01015159">
    <property type="protein sequence ID" value="JAQ03470.1"/>
    <property type="molecule type" value="Transcribed_RNA"/>
</dbReference>
<dbReference type="SMART" id="SM00563">
    <property type="entry name" value="PlsC"/>
    <property type="match status" value="1"/>
</dbReference>
<evidence type="ECO:0000313" key="9">
    <source>
        <dbReference type="EMBL" id="JAG18584.1"/>
    </source>
</evidence>
<keyword evidence="5" id="KW-1208">Phospholipid metabolism</keyword>
<dbReference type="InterPro" id="IPR002123">
    <property type="entry name" value="Plipid/glycerol_acylTrfase"/>
</dbReference>
<keyword evidence="5" id="KW-0443">Lipid metabolism</keyword>
<evidence type="ECO:0000313" key="10">
    <source>
        <dbReference type="EMBL" id="JAG57338.1"/>
    </source>
</evidence>
<dbReference type="SUPFAM" id="SSF69593">
    <property type="entry name" value="Glycerol-3-phosphate (1)-acyltransferase"/>
    <property type="match status" value="1"/>
</dbReference>
<reference evidence="11" key="4">
    <citation type="journal article" date="2016" name="Gigascience">
        <title>De novo construction of an expanded transcriptome assembly for the western tarnished plant bug, Lygus hesperus.</title>
        <authorList>
            <person name="Tassone E.E."/>
            <person name="Geib S.M."/>
            <person name="Hall B."/>
            <person name="Fabrick J.A."/>
            <person name="Brent C.S."/>
            <person name="Hull J.J."/>
        </authorList>
    </citation>
    <scope>NUCLEOTIDE SEQUENCE</scope>
</reference>
<reference evidence="8" key="2">
    <citation type="submission" date="2014-07" db="EMBL/GenBank/DDBJ databases">
        <authorList>
            <person name="Hull J."/>
        </authorList>
    </citation>
    <scope>NUCLEOTIDE SEQUENCE</scope>
</reference>
<name>A0A0A9XIG7_LYGHE</name>
<dbReference type="GO" id="GO:0016020">
    <property type="term" value="C:membrane"/>
    <property type="evidence" value="ECO:0007669"/>
    <property type="project" value="InterPro"/>
</dbReference>
<dbReference type="AlphaFoldDB" id="A0A0A9XIG7"/>
<evidence type="ECO:0000313" key="12">
    <source>
        <dbReference type="EMBL" id="JAQ13231.1"/>
    </source>
</evidence>
<dbReference type="EMBL" id="GBHO01025020">
    <property type="protein sequence ID" value="JAG18584.1"/>
    <property type="molecule type" value="Transcribed_RNA"/>
</dbReference>
<dbReference type="EMBL" id="GDHC01005398">
    <property type="protein sequence ID" value="JAQ13231.1"/>
    <property type="molecule type" value="Transcribed_RNA"/>
</dbReference>
<evidence type="ECO:0000256" key="3">
    <source>
        <dbReference type="ARBA" id="ARBA00022679"/>
    </source>
</evidence>
<gene>
    <name evidence="8" type="primary">AGPAT1_4</name>
    <name evidence="13" type="synonym">AGPAT1_2</name>
    <name evidence="9" type="synonym">AGPAT1_5</name>
    <name evidence="14" type="synonym">AGPAT1_6</name>
    <name evidence="12" type="synonym">AGPAT1_9</name>
    <name evidence="8" type="ORF">CM83_40489</name>
    <name evidence="9" type="ORF">CM83_40490</name>
    <name evidence="11" type="ORF">g.62031</name>
    <name evidence="14" type="ORF">g.62032</name>
    <name evidence="12" type="ORF">g.62033</name>
    <name evidence="13" type="ORF">g.62034</name>
</gene>
<evidence type="ECO:0000256" key="6">
    <source>
        <dbReference type="SAM" id="Phobius"/>
    </source>
</evidence>
<dbReference type="CDD" id="cd07989">
    <property type="entry name" value="LPLAT_AGPAT-like"/>
    <property type="match status" value="1"/>
</dbReference>
<keyword evidence="6" id="KW-1133">Transmembrane helix</keyword>
<evidence type="ECO:0000259" key="7">
    <source>
        <dbReference type="SMART" id="SM00563"/>
    </source>
</evidence>